<dbReference type="InterPro" id="IPR008209">
    <property type="entry name" value="PEP_carboxykinase_GTP"/>
</dbReference>
<feature type="non-terminal residue" evidence="2">
    <location>
        <position position="153"/>
    </location>
</feature>
<accession>A0A0F9HGH9</accession>
<dbReference type="AlphaFoldDB" id="A0A0F9HGH9"/>
<dbReference type="GO" id="GO:0033993">
    <property type="term" value="P:response to lipid"/>
    <property type="evidence" value="ECO:0007669"/>
    <property type="project" value="TreeGrafter"/>
</dbReference>
<evidence type="ECO:0000259" key="1">
    <source>
        <dbReference type="Pfam" id="PF17297"/>
    </source>
</evidence>
<dbReference type="GO" id="GO:0042594">
    <property type="term" value="P:response to starvation"/>
    <property type="evidence" value="ECO:0007669"/>
    <property type="project" value="TreeGrafter"/>
</dbReference>
<sequence>MRDYLRPNAEENYQKLVELKNVKLHDFVGKYVEHCNPASIFVRTDSAEDAQYIRDKAIENGEEGKLALQGHTVHFDGYYDQARDKDKTRLLLPSNVDLGSSINSMDRDEGLAEIHKYMTNIMERKEAYICFFCLGPTNSRFSIPCVQITDSSY</sequence>
<protein>
    <recommendedName>
        <fullName evidence="1">Phosphoenolpyruvate carboxykinase GTP-utilising N-terminal domain-containing protein</fullName>
    </recommendedName>
</protein>
<proteinExistence type="predicted"/>
<dbReference type="Gene3D" id="3.40.449.10">
    <property type="entry name" value="Phosphoenolpyruvate Carboxykinase, domain 1"/>
    <property type="match status" value="1"/>
</dbReference>
<evidence type="ECO:0000313" key="2">
    <source>
        <dbReference type="EMBL" id="KKL74237.1"/>
    </source>
</evidence>
<organism evidence="2">
    <name type="scientific">marine sediment metagenome</name>
    <dbReference type="NCBI Taxonomy" id="412755"/>
    <lineage>
        <taxon>unclassified sequences</taxon>
        <taxon>metagenomes</taxon>
        <taxon>ecological metagenomes</taxon>
    </lineage>
</organism>
<dbReference type="GO" id="GO:0005829">
    <property type="term" value="C:cytosol"/>
    <property type="evidence" value="ECO:0007669"/>
    <property type="project" value="TreeGrafter"/>
</dbReference>
<dbReference type="InterPro" id="IPR035078">
    <property type="entry name" value="PEP_carboxykinase_GTP_N"/>
</dbReference>
<dbReference type="GO" id="GO:0006107">
    <property type="term" value="P:oxaloacetate metabolic process"/>
    <property type="evidence" value="ECO:0007669"/>
    <property type="project" value="TreeGrafter"/>
</dbReference>
<comment type="caution">
    <text evidence="2">The sequence shown here is derived from an EMBL/GenBank/DDBJ whole genome shotgun (WGS) entry which is preliminary data.</text>
</comment>
<dbReference type="EMBL" id="LAZR01024719">
    <property type="protein sequence ID" value="KKL74237.1"/>
    <property type="molecule type" value="Genomic_DNA"/>
</dbReference>
<dbReference type="GO" id="GO:0006094">
    <property type="term" value="P:gluconeogenesis"/>
    <property type="evidence" value="ECO:0007669"/>
    <property type="project" value="InterPro"/>
</dbReference>
<dbReference type="Pfam" id="PF17297">
    <property type="entry name" value="PEPCK_N"/>
    <property type="match status" value="1"/>
</dbReference>
<dbReference type="GO" id="GO:0046327">
    <property type="term" value="P:glycerol biosynthetic process from pyruvate"/>
    <property type="evidence" value="ECO:0007669"/>
    <property type="project" value="TreeGrafter"/>
</dbReference>
<dbReference type="GO" id="GO:0005525">
    <property type="term" value="F:GTP binding"/>
    <property type="evidence" value="ECO:0007669"/>
    <property type="project" value="InterPro"/>
</dbReference>
<dbReference type="PANTHER" id="PTHR11561:SF0">
    <property type="entry name" value="PHOSPHOENOLPYRUVATE CARBOXYKINASE [GTP]-RELATED"/>
    <property type="match status" value="1"/>
</dbReference>
<dbReference type="SUPFAM" id="SSF68923">
    <property type="entry name" value="PEP carboxykinase N-terminal domain"/>
    <property type="match status" value="1"/>
</dbReference>
<dbReference type="PANTHER" id="PTHR11561">
    <property type="entry name" value="PHOSPHOENOLPYRUVATE CARBOXYKINASE"/>
    <property type="match status" value="1"/>
</dbReference>
<gene>
    <name evidence="2" type="ORF">LCGC14_2066920</name>
</gene>
<dbReference type="GO" id="GO:0019543">
    <property type="term" value="P:propionate catabolic process"/>
    <property type="evidence" value="ECO:0007669"/>
    <property type="project" value="TreeGrafter"/>
</dbReference>
<dbReference type="InterPro" id="IPR008210">
    <property type="entry name" value="PEP_carboxykinase_N"/>
</dbReference>
<name>A0A0F9HGH9_9ZZZZ</name>
<dbReference type="GO" id="GO:0071333">
    <property type="term" value="P:cellular response to glucose stimulus"/>
    <property type="evidence" value="ECO:0007669"/>
    <property type="project" value="TreeGrafter"/>
</dbReference>
<dbReference type="GO" id="GO:0004613">
    <property type="term" value="F:phosphoenolpyruvate carboxykinase (GTP) activity"/>
    <property type="evidence" value="ECO:0007669"/>
    <property type="project" value="TreeGrafter"/>
</dbReference>
<dbReference type="GO" id="GO:0030145">
    <property type="term" value="F:manganese ion binding"/>
    <property type="evidence" value="ECO:0007669"/>
    <property type="project" value="TreeGrafter"/>
</dbReference>
<feature type="domain" description="Phosphoenolpyruvate carboxykinase GTP-utilising N-terminal" evidence="1">
    <location>
        <begin position="26"/>
        <end position="153"/>
    </location>
</feature>
<reference evidence="2" key="1">
    <citation type="journal article" date="2015" name="Nature">
        <title>Complex archaea that bridge the gap between prokaryotes and eukaryotes.</title>
        <authorList>
            <person name="Spang A."/>
            <person name="Saw J.H."/>
            <person name="Jorgensen S.L."/>
            <person name="Zaremba-Niedzwiedzka K."/>
            <person name="Martijn J."/>
            <person name="Lind A.E."/>
            <person name="van Eijk R."/>
            <person name="Schleper C."/>
            <person name="Guy L."/>
            <person name="Ettema T.J."/>
        </authorList>
    </citation>
    <scope>NUCLEOTIDE SEQUENCE</scope>
</reference>